<dbReference type="Pfam" id="PF00873">
    <property type="entry name" value="ACR_tran"/>
    <property type="match status" value="1"/>
</dbReference>
<dbReference type="EMBL" id="CABDVU010000001">
    <property type="protein sequence ID" value="VTN08607.1"/>
    <property type="molecule type" value="Genomic_DNA"/>
</dbReference>
<accession>A0A4U9CU75</accession>
<keyword evidence="1" id="KW-0812">Transmembrane</keyword>
<evidence type="ECO:0000313" key="3">
    <source>
        <dbReference type="EMBL" id="VTN08607.1"/>
    </source>
</evidence>
<dbReference type="PANTHER" id="PTHR32063:SF10">
    <property type="entry name" value="EFFLUX PUMP MEMBRANE TRANSPORTER"/>
    <property type="match status" value="1"/>
</dbReference>
<dbReference type="InterPro" id="IPR001036">
    <property type="entry name" value="Acrflvin-R"/>
</dbReference>
<dbReference type="Gene3D" id="3.30.70.1440">
    <property type="entry name" value="Multidrug efflux transporter AcrB pore domain"/>
    <property type="match status" value="1"/>
</dbReference>
<dbReference type="Proteomes" id="UP000339249">
    <property type="component" value="Unassembled WGS sequence"/>
</dbReference>
<protein>
    <submittedName>
        <fullName evidence="3">Probable efflux pump membrane transporter TtgB</fullName>
    </submittedName>
</protein>
<evidence type="ECO:0000256" key="2">
    <source>
        <dbReference type="ARBA" id="ARBA00022989"/>
    </source>
</evidence>
<dbReference type="SUPFAM" id="SSF82693">
    <property type="entry name" value="Multidrug efflux transporter AcrB pore domain, PN1, PN2, PC1 and PC2 subdomains"/>
    <property type="match status" value="1"/>
</dbReference>
<dbReference type="SUPFAM" id="SSF82714">
    <property type="entry name" value="Multidrug efflux transporter AcrB TolC docking domain, DN and DC subdomains"/>
    <property type="match status" value="1"/>
</dbReference>
<gene>
    <name evidence="3" type="primary">ttgB</name>
    <name evidence="3" type="ORF">NCTC9185_00485</name>
</gene>
<dbReference type="GO" id="GO:0005886">
    <property type="term" value="C:plasma membrane"/>
    <property type="evidence" value="ECO:0007669"/>
    <property type="project" value="TreeGrafter"/>
</dbReference>
<organism evidence="3 4">
    <name type="scientific">Raoultella terrigena</name>
    <name type="common">Klebsiella terrigena</name>
    <dbReference type="NCBI Taxonomy" id="577"/>
    <lineage>
        <taxon>Bacteria</taxon>
        <taxon>Pseudomonadati</taxon>
        <taxon>Pseudomonadota</taxon>
        <taxon>Gammaproteobacteria</taxon>
        <taxon>Enterobacterales</taxon>
        <taxon>Enterobacteriaceae</taxon>
        <taxon>Klebsiella/Raoultella group</taxon>
        <taxon>Raoultella</taxon>
    </lineage>
</organism>
<dbReference type="Gene3D" id="3.30.2090.10">
    <property type="entry name" value="Multidrug efflux transporter AcrB TolC docking domain, DN and DC subdomains"/>
    <property type="match status" value="1"/>
</dbReference>
<name>A0A4U9CU75_RAOTE</name>
<dbReference type="GO" id="GO:0042910">
    <property type="term" value="F:xenobiotic transmembrane transporter activity"/>
    <property type="evidence" value="ECO:0007669"/>
    <property type="project" value="TreeGrafter"/>
</dbReference>
<evidence type="ECO:0000313" key="4">
    <source>
        <dbReference type="Proteomes" id="UP000339249"/>
    </source>
</evidence>
<dbReference type="AlphaFoldDB" id="A0A4U9CU75"/>
<evidence type="ECO:0000256" key="1">
    <source>
        <dbReference type="ARBA" id="ARBA00022692"/>
    </source>
</evidence>
<proteinExistence type="predicted"/>
<keyword evidence="2" id="KW-1133">Transmembrane helix</keyword>
<dbReference type="InterPro" id="IPR027463">
    <property type="entry name" value="AcrB_DN_DC_subdom"/>
</dbReference>
<dbReference type="PANTHER" id="PTHR32063">
    <property type="match status" value="1"/>
</dbReference>
<sequence>MGTSSGFTYYLQDRGGKGYQALKKAADGLVQHANQSHQLSDVYIDGLPEGTSLTLDVDREKAEAMGVSFDEINQTISVATGSNYVNDYTNKGRVQQVIVQADAPHRMQPEQLLALSVKNRSGQMLPLATFVTLSWNVAPAAAEPLSGVSCHTHYR</sequence>
<keyword evidence="2" id="KW-0472">Membrane</keyword>
<reference evidence="3 4" key="1">
    <citation type="submission" date="2019-04" db="EMBL/GenBank/DDBJ databases">
        <authorList>
            <consortium name="Pathogen Informatics"/>
        </authorList>
    </citation>
    <scope>NUCLEOTIDE SEQUENCE [LARGE SCALE GENOMIC DNA]</scope>
    <source>
        <strain evidence="3 4">NCTC9185</strain>
    </source>
</reference>